<feature type="compositionally biased region" description="Acidic residues" evidence="1">
    <location>
        <begin position="134"/>
        <end position="148"/>
    </location>
</feature>
<protein>
    <submittedName>
        <fullName evidence="2">Uncharacterized protein</fullName>
    </submittedName>
</protein>
<dbReference type="AlphaFoldDB" id="A0A4S2KQZ1"/>
<evidence type="ECO:0000313" key="3">
    <source>
        <dbReference type="Proteomes" id="UP000308267"/>
    </source>
</evidence>
<sequence length="545" mass="61131">MSDDTSSSGSDQAYSDSETDSSSSLGTDEETYTQSSESKEEKPDTDGRQIESHVNVRSTERETPIEIRIPRLSQAHEESSSDESEPPSLPTPPLSTSHSTLSKNVSTEKIIDENRESDTQEDDDEKEIETKAEEELERENAEDEDDDEPHSASYLSVPYTEDRAGTDSESEDERHEKKKRTGMKETMSLRCHSCMNRFRDTCATVWNDLKKQTDKYRPKEVAERPEKKQEPSTTESVASRREPITIQPTQALEPTPTEEEVFGHTQPDKLGRRRSRRTSSESAYKAWKRLTDLCESPSTTYDLSSSHAGAPAKLRLSSHGQSLRDDLPADEEIKGEADVEEDDEACSASYLSVPYTEDRFPTGDDSDEEDKAKGRTARSTGENPVLLLCHSCMDRTRTACQSMWTKCQTIKMSKKVKRQKKKPPKTTQPIALEPMVPTAQPVTTEPLASTAPVVEEVMPPATKSALQAIDKKDENEADQEEDDDDDEPHSASYLSVPYTEDRHSLGDDDEIAKPRNSISAACHSCVDRVWTYMRGLCNPSKEDRK</sequence>
<reference evidence="2 3" key="1">
    <citation type="journal article" date="2019" name="BMC Genomics">
        <title>New insights from Opisthorchis felineus genome: update on genomics of the epidemiologically important liver flukes.</title>
        <authorList>
            <person name="Ershov N.I."/>
            <person name="Mordvinov V.A."/>
            <person name="Prokhortchouk E.B."/>
            <person name="Pakharukova M.Y."/>
            <person name="Gunbin K.V."/>
            <person name="Ustyantsev K."/>
            <person name="Genaev M.A."/>
            <person name="Blinov A.G."/>
            <person name="Mazur A."/>
            <person name="Boulygina E."/>
            <person name="Tsygankova S."/>
            <person name="Khrameeva E."/>
            <person name="Chekanov N."/>
            <person name="Fan G."/>
            <person name="Xiao A."/>
            <person name="Zhang H."/>
            <person name="Xu X."/>
            <person name="Yang H."/>
            <person name="Solovyev V."/>
            <person name="Lee S.M."/>
            <person name="Liu X."/>
            <person name="Afonnikov D.A."/>
            <person name="Skryabin K.G."/>
        </authorList>
    </citation>
    <scope>NUCLEOTIDE SEQUENCE [LARGE SCALE GENOMIC DNA]</scope>
    <source>
        <strain evidence="2">AK-0245</strain>
        <tissue evidence="2">Whole organism</tissue>
    </source>
</reference>
<feature type="region of interest" description="Disordered" evidence="1">
    <location>
        <begin position="209"/>
        <end position="283"/>
    </location>
</feature>
<proteinExistence type="predicted"/>
<feature type="compositionally biased region" description="Basic and acidic residues" evidence="1">
    <location>
        <begin position="209"/>
        <end position="230"/>
    </location>
</feature>
<feature type="compositionally biased region" description="Basic and acidic residues" evidence="1">
    <location>
        <begin position="109"/>
        <end position="118"/>
    </location>
</feature>
<evidence type="ECO:0000256" key="1">
    <source>
        <dbReference type="SAM" id="MobiDB-lite"/>
    </source>
</evidence>
<comment type="caution">
    <text evidence="2">The sequence shown here is derived from an EMBL/GenBank/DDBJ whole genome shotgun (WGS) entry which is preliminary data.</text>
</comment>
<feature type="region of interest" description="Disordered" evidence="1">
    <location>
        <begin position="1"/>
        <end position="187"/>
    </location>
</feature>
<feature type="compositionally biased region" description="Basic and acidic residues" evidence="1">
    <location>
        <begin position="58"/>
        <end position="79"/>
    </location>
</feature>
<keyword evidence="3" id="KW-1185">Reference proteome</keyword>
<gene>
    <name evidence="2" type="ORF">CRM22_010654</name>
</gene>
<accession>A0A4S2KQZ1</accession>
<organism evidence="2 3">
    <name type="scientific">Opisthorchis felineus</name>
    <dbReference type="NCBI Taxonomy" id="147828"/>
    <lineage>
        <taxon>Eukaryota</taxon>
        <taxon>Metazoa</taxon>
        <taxon>Spiralia</taxon>
        <taxon>Lophotrochozoa</taxon>
        <taxon>Platyhelminthes</taxon>
        <taxon>Trematoda</taxon>
        <taxon>Digenea</taxon>
        <taxon>Opisthorchiida</taxon>
        <taxon>Opisthorchiata</taxon>
        <taxon>Opisthorchiidae</taxon>
        <taxon>Opisthorchis</taxon>
    </lineage>
</organism>
<feature type="region of interest" description="Disordered" evidence="1">
    <location>
        <begin position="298"/>
        <end position="380"/>
    </location>
</feature>
<feature type="compositionally biased region" description="Basic and acidic residues" evidence="1">
    <location>
        <begin position="322"/>
        <end position="337"/>
    </location>
</feature>
<dbReference type="Proteomes" id="UP000308267">
    <property type="component" value="Unassembled WGS sequence"/>
</dbReference>
<feature type="compositionally biased region" description="Low complexity" evidence="1">
    <location>
        <begin position="1"/>
        <end position="26"/>
    </location>
</feature>
<dbReference type="EMBL" id="SJOL01010054">
    <property type="protein sequence ID" value="TGZ52322.1"/>
    <property type="molecule type" value="Genomic_DNA"/>
</dbReference>
<feature type="compositionally biased region" description="Polar residues" evidence="1">
    <location>
        <begin position="298"/>
        <end position="307"/>
    </location>
</feature>
<feature type="compositionally biased region" description="Basic and acidic residues" evidence="1">
    <location>
        <begin position="37"/>
        <end position="51"/>
    </location>
</feature>
<name>A0A4S2KQZ1_OPIFE</name>
<evidence type="ECO:0000313" key="2">
    <source>
        <dbReference type="EMBL" id="TGZ52322.1"/>
    </source>
</evidence>
<feature type="compositionally biased region" description="Acidic residues" evidence="1">
    <location>
        <begin position="475"/>
        <end position="487"/>
    </location>
</feature>
<feature type="region of interest" description="Disordered" evidence="1">
    <location>
        <begin position="470"/>
        <end position="516"/>
    </location>
</feature>
<dbReference type="OrthoDB" id="6314955at2759"/>